<dbReference type="AlphaFoldDB" id="A0A2P7QUC7"/>
<dbReference type="PANTHER" id="PTHR35535:SF1">
    <property type="entry name" value="HEAT SHOCK PROTEIN HSLJ"/>
    <property type="match status" value="1"/>
</dbReference>
<evidence type="ECO:0000259" key="2">
    <source>
        <dbReference type="Pfam" id="PF03724"/>
    </source>
</evidence>
<reference evidence="3 4" key="1">
    <citation type="submission" date="2018-03" db="EMBL/GenBank/DDBJ databases">
        <title>The draft genome of Sphingosinicella sp. GL-C-18.</title>
        <authorList>
            <person name="Liu L."/>
            <person name="Li L."/>
            <person name="Liang L."/>
            <person name="Zhang X."/>
            <person name="Wang T."/>
        </authorList>
    </citation>
    <scope>NUCLEOTIDE SEQUENCE [LARGE SCALE GENOMIC DNA]</scope>
    <source>
        <strain evidence="3 4">GL-C-18</strain>
    </source>
</reference>
<keyword evidence="1" id="KW-0732">Signal</keyword>
<evidence type="ECO:0000256" key="1">
    <source>
        <dbReference type="SAM" id="SignalP"/>
    </source>
</evidence>
<organism evidence="3 4">
    <name type="scientific">Allosphingosinicella deserti</name>
    <dbReference type="NCBI Taxonomy" id="2116704"/>
    <lineage>
        <taxon>Bacteria</taxon>
        <taxon>Pseudomonadati</taxon>
        <taxon>Pseudomonadota</taxon>
        <taxon>Alphaproteobacteria</taxon>
        <taxon>Sphingomonadales</taxon>
        <taxon>Sphingomonadaceae</taxon>
        <taxon>Allosphingosinicella</taxon>
    </lineage>
</organism>
<feature type="signal peptide" evidence="1">
    <location>
        <begin position="1"/>
        <end position="17"/>
    </location>
</feature>
<gene>
    <name evidence="3" type="ORF">C7I55_04300</name>
</gene>
<feature type="domain" description="DUF306" evidence="2">
    <location>
        <begin position="29"/>
        <end position="129"/>
    </location>
</feature>
<protein>
    <recommendedName>
        <fullName evidence="2">DUF306 domain-containing protein</fullName>
    </recommendedName>
</protein>
<proteinExistence type="predicted"/>
<keyword evidence="4" id="KW-1185">Reference proteome</keyword>
<dbReference type="PROSITE" id="PS51257">
    <property type="entry name" value="PROKAR_LIPOPROTEIN"/>
    <property type="match status" value="1"/>
</dbReference>
<dbReference type="Gene3D" id="2.40.128.270">
    <property type="match status" value="1"/>
</dbReference>
<dbReference type="Proteomes" id="UP000241167">
    <property type="component" value="Unassembled WGS sequence"/>
</dbReference>
<comment type="caution">
    <text evidence="3">The sequence shown here is derived from an EMBL/GenBank/DDBJ whole genome shotgun (WGS) entry which is preliminary data.</text>
</comment>
<evidence type="ECO:0000313" key="4">
    <source>
        <dbReference type="Proteomes" id="UP000241167"/>
    </source>
</evidence>
<sequence>MRTALSLFAFFALSACAGSGIPRIGLGDFSALNVNGAPVTGDRPLTLRLEKEGRASGHGGCNSFSTSYTLESGERITFGPIASTRMACAPEVMEQETRYFAILSAAESYSVYGSGSLSIIAADGRAIRFRR</sequence>
<dbReference type="Pfam" id="PF03724">
    <property type="entry name" value="META"/>
    <property type="match status" value="1"/>
</dbReference>
<dbReference type="RefSeq" id="WP_106511701.1">
    <property type="nucleotide sequence ID" value="NZ_PXYI01000002.1"/>
</dbReference>
<dbReference type="PANTHER" id="PTHR35535">
    <property type="entry name" value="HEAT SHOCK PROTEIN HSLJ"/>
    <property type="match status" value="1"/>
</dbReference>
<dbReference type="OrthoDB" id="5489750at2"/>
<dbReference type="InterPro" id="IPR005184">
    <property type="entry name" value="DUF306_Meta_HslJ"/>
</dbReference>
<accession>A0A2P7QUC7</accession>
<dbReference type="InterPro" id="IPR053147">
    <property type="entry name" value="Hsp_HslJ-like"/>
</dbReference>
<feature type="chain" id="PRO_5015184813" description="DUF306 domain-containing protein" evidence="1">
    <location>
        <begin position="18"/>
        <end position="131"/>
    </location>
</feature>
<name>A0A2P7QUC7_9SPHN</name>
<dbReference type="EMBL" id="PXYI01000002">
    <property type="protein sequence ID" value="PSJ41540.1"/>
    <property type="molecule type" value="Genomic_DNA"/>
</dbReference>
<dbReference type="InterPro" id="IPR038670">
    <property type="entry name" value="HslJ-like_sf"/>
</dbReference>
<evidence type="ECO:0000313" key="3">
    <source>
        <dbReference type="EMBL" id="PSJ41540.1"/>
    </source>
</evidence>